<proteinExistence type="predicted"/>
<feature type="region of interest" description="Disordered" evidence="3">
    <location>
        <begin position="79"/>
        <end position="107"/>
    </location>
</feature>
<feature type="compositionally biased region" description="Low complexity" evidence="3">
    <location>
        <begin position="79"/>
        <end position="94"/>
    </location>
</feature>
<accession>A0A1X2HUQ9</accession>
<dbReference type="SUPFAM" id="SSF49785">
    <property type="entry name" value="Galactose-binding domain-like"/>
    <property type="match status" value="1"/>
</dbReference>
<dbReference type="Proteomes" id="UP000242180">
    <property type="component" value="Unassembled WGS sequence"/>
</dbReference>
<keyword evidence="6" id="KW-1185">Reference proteome</keyword>
<keyword evidence="2" id="KW-0677">Repeat</keyword>
<dbReference type="AlphaFoldDB" id="A0A1X2HUQ9"/>
<protein>
    <submittedName>
        <fullName evidence="5">Muskelin N-terminus-domain-containing protein</fullName>
    </submittedName>
</protein>
<name>A0A1X2HUQ9_SYNRA</name>
<dbReference type="InterPro" id="IPR008979">
    <property type="entry name" value="Galactose-bd-like_sf"/>
</dbReference>
<dbReference type="FunCoup" id="A0A1X2HUQ9">
    <property type="interactions" value="568"/>
</dbReference>
<dbReference type="Pfam" id="PF24681">
    <property type="entry name" value="Kelch_KLHDC2_KLHL20_DRC7"/>
    <property type="match status" value="1"/>
</dbReference>
<dbReference type="OMA" id="NKQDYKH"/>
<dbReference type="PANTHER" id="PTHR15526">
    <property type="entry name" value="MUSKELIN"/>
    <property type="match status" value="1"/>
</dbReference>
<gene>
    <name evidence="5" type="ORF">BCR43DRAFT_483153</name>
</gene>
<sequence>MECDNHEEQQQRGTSNGENGGTSAGQQDFCGVPSTEPNVPLLLQKSPTLPAHGERGKIHTSATTALQFSRRSPGAFVTTATTSSSSASSSSFSSENCPVQSPSAMTGDPSLKAANKTAVAALVAAAPETILSYAIDSFSSYSGTYHPRYIMENKPADQSSRWSSAVHDPSQYITLKLDRPAVARSITFGKFYRAHVCNLREFKVYGGMHPEDMTELLHHGLRNNTEPETFPLLYMHHNLIFPVRYIKIVPLSTFAPNFNFSIWHVCLKGIQDSPPMHRVMTEYQNFMETETLRLCLKHFRQRNMMDIFYLIKHRTNVELEHPFLTNLHESLVMKGDYSQAESLVQHAYKENMFNTYSQQAPYTALWKRIYSTTKDSPCARGGHQMCIDTQSQTIYLLGGWDGYKDLGDFWRFHIPEGRWELISHNTESEGGPGPRSCHKICYDPGTRCIYVLGRYVDPHNEAADRRSDFYRYSINAQKWERLSKNTVDEGGPCLLFDHQMCIDSNAMQLFVFGGRAAFTDPNVHLYGGLYMYDIRFARWSLIREDGGKASLCRTAHNTDGALEEGADGLRLRARVGHSMLFDPKSRDLYIFAGQRLKDYLTDLHRYNVDTDVLEEITQEFTTRTTSDAGFTQRASIDCDRKEIHVFSGYMRHPGSDIVKNSLWVYDIAARQWTTVYENGKQDQDYWARMAESEPRPRYAHEMLYDRSTRTHYLFGGNPGGAEDGGHLRLDDFWALHLQKPEPADIYRRCVYLLRMQRLRELCREADACRSADSVPKETMMAVTYLQQQVAPIIDHNNQEESSQFRQMCAHVCLASSFEECPVRMDEEEGGLVRASEPEDRQSYQERTHLFENILKYLPQEMKEPSGHLMDAVKMP</sequence>
<dbReference type="InterPro" id="IPR011043">
    <property type="entry name" value="Gal_Oxase/kelch_b-propeller"/>
</dbReference>
<feature type="compositionally biased region" description="Basic and acidic residues" evidence="3">
    <location>
        <begin position="1"/>
        <end position="10"/>
    </location>
</feature>
<dbReference type="InParanoid" id="A0A1X2HUQ9"/>
<evidence type="ECO:0000256" key="2">
    <source>
        <dbReference type="ARBA" id="ARBA00022737"/>
    </source>
</evidence>
<dbReference type="InterPro" id="IPR052456">
    <property type="entry name" value="CTLH_complex_component"/>
</dbReference>
<dbReference type="Pfam" id="PF06588">
    <property type="entry name" value="Muskelin_N"/>
    <property type="match status" value="1"/>
</dbReference>
<dbReference type="Gene3D" id="2.60.120.260">
    <property type="entry name" value="Galactose-binding domain-like"/>
    <property type="match status" value="1"/>
</dbReference>
<feature type="region of interest" description="Disordered" evidence="3">
    <location>
        <begin position="1"/>
        <end position="65"/>
    </location>
</feature>
<evidence type="ECO:0000259" key="4">
    <source>
        <dbReference type="Pfam" id="PF06588"/>
    </source>
</evidence>
<reference evidence="5 6" key="1">
    <citation type="submission" date="2016-07" db="EMBL/GenBank/DDBJ databases">
        <title>Pervasive Adenine N6-methylation of Active Genes in Fungi.</title>
        <authorList>
            <consortium name="DOE Joint Genome Institute"/>
            <person name="Mondo S.J."/>
            <person name="Dannebaum R.O."/>
            <person name="Kuo R.C."/>
            <person name="Labutti K."/>
            <person name="Haridas S."/>
            <person name="Kuo A."/>
            <person name="Salamov A."/>
            <person name="Ahrendt S.R."/>
            <person name="Lipzen A."/>
            <person name="Sullivan W."/>
            <person name="Andreopoulos W.B."/>
            <person name="Clum A."/>
            <person name="Lindquist E."/>
            <person name="Daum C."/>
            <person name="Ramamoorthy G.K."/>
            <person name="Gryganskyi A."/>
            <person name="Culley D."/>
            <person name="Magnuson J.K."/>
            <person name="James T.Y."/>
            <person name="O'Malley M.A."/>
            <person name="Stajich J.E."/>
            <person name="Spatafora J.W."/>
            <person name="Visel A."/>
            <person name="Grigoriev I.V."/>
        </authorList>
    </citation>
    <scope>NUCLEOTIDE SEQUENCE [LARGE SCALE GENOMIC DNA]</scope>
    <source>
        <strain evidence="5 6">NRRL 2496</strain>
    </source>
</reference>
<dbReference type="STRING" id="13706.A0A1X2HUQ9"/>
<dbReference type="InterPro" id="IPR015915">
    <property type="entry name" value="Kelch-typ_b-propeller"/>
</dbReference>
<organism evidence="5 6">
    <name type="scientific">Syncephalastrum racemosum</name>
    <name type="common">Filamentous fungus</name>
    <dbReference type="NCBI Taxonomy" id="13706"/>
    <lineage>
        <taxon>Eukaryota</taxon>
        <taxon>Fungi</taxon>
        <taxon>Fungi incertae sedis</taxon>
        <taxon>Mucoromycota</taxon>
        <taxon>Mucoromycotina</taxon>
        <taxon>Mucoromycetes</taxon>
        <taxon>Mucorales</taxon>
        <taxon>Syncephalastraceae</taxon>
        <taxon>Syncephalastrum</taxon>
    </lineage>
</organism>
<dbReference type="InterPro" id="IPR010565">
    <property type="entry name" value="Muskelin_N"/>
</dbReference>
<feature type="compositionally biased region" description="Polar residues" evidence="3">
    <location>
        <begin position="95"/>
        <end position="104"/>
    </location>
</feature>
<dbReference type="GO" id="GO:0005737">
    <property type="term" value="C:cytoplasm"/>
    <property type="evidence" value="ECO:0007669"/>
    <property type="project" value="TreeGrafter"/>
</dbReference>
<dbReference type="SUPFAM" id="SSF50965">
    <property type="entry name" value="Galactose oxidase, central domain"/>
    <property type="match status" value="1"/>
</dbReference>
<dbReference type="OrthoDB" id="10052615at2759"/>
<dbReference type="EMBL" id="MCGN01000001">
    <property type="protein sequence ID" value="ORZ03332.1"/>
    <property type="molecule type" value="Genomic_DNA"/>
</dbReference>
<evidence type="ECO:0000313" key="6">
    <source>
        <dbReference type="Proteomes" id="UP000242180"/>
    </source>
</evidence>
<comment type="caution">
    <text evidence="5">The sequence shown here is derived from an EMBL/GenBank/DDBJ whole genome shotgun (WGS) entry which is preliminary data.</text>
</comment>
<evidence type="ECO:0000256" key="1">
    <source>
        <dbReference type="ARBA" id="ARBA00022441"/>
    </source>
</evidence>
<evidence type="ECO:0000313" key="5">
    <source>
        <dbReference type="EMBL" id="ORZ03332.1"/>
    </source>
</evidence>
<keyword evidence="1" id="KW-0880">Kelch repeat</keyword>
<feature type="domain" description="Muskelin N-terminal" evidence="4">
    <location>
        <begin position="130"/>
        <end position="322"/>
    </location>
</feature>
<evidence type="ECO:0000256" key="3">
    <source>
        <dbReference type="SAM" id="MobiDB-lite"/>
    </source>
</evidence>
<dbReference type="Gene3D" id="2.120.10.80">
    <property type="entry name" value="Kelch-type beta propeller"/>
    <property type="match status" value="2"/>
</dbReference>
<dbReference type="PANTHER" id="PTHR15526:SF5">
    <property type="entry name" value="MUSKELIN"/>
    <property type="match status" value="1"/>
</dbReference>